<dbReference type="InterPro" id="IPR005534">
    <property type="entry name" value="Curli_assmbl/transp-comp_CsgG"/>
</dbReference>
<comment type="caution">
    <text evidence="10">The sequence shown here is derived from an EMBL/GenBank/DDBJ whole genome shotgun (WGS) entry which is preliminary data.</text>
</comment>
<keyword evidence="7" id="KW-0564">Palmitate</keyword>
<evidence type="ECO:0000256" key="9">
    <source>
        <dbReference type="SAM" id="SignalP"/>
    </source>
</evidence>
<evidence type="ECO:0000313" key="10">
    <source>
        <dbReference type="EMBL" id="TCO38210.1"/>
    </source>
</evidence>
<name>A0A4V2S1W8_9GAMM</name>
<organism evidence="10 11">
    <name type="scientific">Dokdonella fugitiva</name>
    <dbReference type="NCBI Taxonomy" id="328517"/>
    <lineage>
        <taxon>Bacteria</taxon>
        <taxon>Pseudomonadati</taxon>
        <taxon>Pseudomonadota</taxon>
        <taxon>Gammaproteobacteria</taxon>
        <taxon>Lysobacterales</taxon>
        <taxon>Rhodanobacteraceae</taxon>
        <taxon>Dokdonella</taxon>
    </lineage>
</organism>
<keyword evidence="4" id="KW-1003">Cell membrane</keyword>
<proteinExistence type="inferred from homology"/>
<keyword evidence="8" id="KW-0449">Lipoprotein</keyword>
<evidence type="ECO:0000256" key="4">
    <source>
        <dbReference type="ARBA" id="ARBA00022475"/>
    </source>
</evidence>
<accession>A0A4V2S1W8</accession>
<evidence type="ECO:0000256" key="3">
    <source>
        <dbReference type="ARBA" id="ARBA00014028"/>
    </source>
</evidence>
<protein>
    <recommendedName>
        <fullName evidence="3">Curli production assembly/transport component CsgG</fullName>
    </recommendedName>
</protein>
<dbReference type="Proteomes" id="UP000294862">
    <property type="component" value="Unassembled WGS sequence"/>
</dbReference>
<feature type="chain" id="PRO_5020461214" description="Curli production assembly/transport component CsgG" evidence="9">
    <location>
        <begin position="46"/>
        <end position="265"/>
    </location>
</feature>
<dbReference type="Pfam" id="PF03783">
    <property type="entry name" value="CsgG"/>
    <property type="match status" value="1"/>
</dbReference>
<dbReference type="AlphaFoldDB" id="A0A4V2S1W8"/>
<dbReference type="PANTHER" id="PTHR41164">
    <property type="entry name" value="CURLI PRODUCTION ASSEMBLY/TRANSPORT COMPONENT CSGG"/>
    <property type="match status" value="1"/>
</dbReference>
<evidence type="ECO:0000256" key="2">
    <source>
        <dbReference type="ARBA" id="ARBA00008899"/>
    </source>
</evidence>
<sequence>MRSRHGERKLMNGKGWIPHRAVRGLLACLLATGAALLSVPATCRAADGEKPVLGVLKFQDETGALPFQGGIGRVLTNILTNELAARPAFIVVERRRLQAILEEQDLAASGRLRPGDGARIGQLTGADYLVMGTVTAFEEGVEKKKARGFFGGLGGSRESSTAYLAIDLRVVDTSTGEIAQARTIEGRTTRTASSVTLAAGGAGFGYEALHSEALAKVVRAAIIEAIDYLECTMVTRDACLAGYAGKEQRRLEGTRKAIRLEGGTR</sequence>
<keyword evidence="5 9" id="KW-0732">Signal</keyword>
<evidence type="ECO:0000313" key="11">
    <source>
        <dbReference type="Proteomes" id="UP000294862"/>
    </source>
</evidence>
<evidence type="ECO:0000256" key="5">
    <source>
        <dbReference type="ARBA" id="ARBA00022729"/>
    </source>
</evidence>
<evidence type="ECO:0000256" key="6">
    <source>
        <dbReference type="ARBA" id="ARBA00023136"/>
    </source>
</evidence>
<keyword evidence="11" id="KW-1185">Reference proteome</keyword>
<gene>
    <name evidence="10" type="ORF">EV148_10846</name>
</gene>
<dbReference type="EMBL" id="SLWQ01000008">
    <property type="protein sequence ID" value="TCO38210.1"/>
    <property type="molecule type" value="Genomic_DNA"/>
</dbReference>
<evidence type="ECO:0000256" key="7">
    <source>
        <dbReference type="ARBA" id="ARBA00023139"/>
    </source>
</evidence>
<feature type="signal peptide" evidence="9">
    <location>
        <begin position="1"/>
        <end position="45"/>
    </location>
</feature>
<reference evidence="10 11" key="1">
    <citation type="journal article" date="2015" name="Stand. Genomic Sci.">
        <title>Genomic Encyclopedia of Bacterial and Archaeal Type Strains, Phase III: the genomes of soil and plant-associated and newly described type strains.</title>
        <authorList>
            <person name="Whitman W.B."/>
            <person name="Woyke T."/>
            <person name="Klenk H.P."/>
            <person name="Zhou Y."/>
            <person name="Lilburn T.G."/>
            <person name="Beck B.J."/>
            <person name="De Vos P."/>
            <person name="Vandamme P."/>
            <person name="Eisen J.A."/>
            <person name="Garrity G."/>
            <person name="Hugenholtz P."/>
            <person name="Kyrpides N.C."/>
        </authorList>
    </citation>
    <scope>NUCLEOTIDE SEQUENCE [LARGE SCALE GENOMIC DNA]</scope>
    <source>
        <strain evidence="10 11">A3</strain>
    </source>
</reference>
<evidence type="ECO:0000256" key="1">
    <source>
        <dbReference type="ARBA" id="ARBA00003989"/>
    </source>
</evidence>
<keyword evidence="6" id="KW-0472">Membrane</keyword>
<comment type="similarity">
    <text evidence="2">Belongs to the CsgG family.</text>
</comment>
<dbReference type="GO" id="GO:0030288">
    <property type="term" value="C:outer membrane-bounded periplasmic space"/>
    <property type="evidence" value="ECO:0007669"/>
    <property type="project" value="InterPro"/>
</dbReference>
<evidence type="ECO:0000256" key="8">
    <source>
        <dbReference type="ARBA" id="ARBA00023288"/>
    </source>
</evidence>
<comment type="function">
    <text evidence="1">May be involved in the biogenesis of curli organelles.</text>
</comment>
<dbReference type="Gene3D" id="3.40.50.10610">
    <property type="entry name" value="ABC-type transport auxiliary lipoprotein component"/>
    <property type="match status" value="1"/>
</dbReference>
<dbReference type="PANTHER" id="PTHR41164:SF1">
    <property type="entry name" value="CURLI PRODUCTION ASSEMBLY_TRANSPORT COMPONENT CSGG"/>
    <property type="match status" value="1"/>
</dbReference>